<comment type="subcellular location">
    <subcellularLocation>
        <location evidence="1">Cell membrane</location>
        <topology evidence="1">Multi-pass membrane protein</topology>
    </subcellularLocation>
</comment>
<dbReference type="EMBL" id="JBHSOZ010000017">
    <property type="protein sequence ID" value="MFC5714461.1"/>
    <property type="molecule type" value="Genomic_DNA"/>
</dbReference>
<gene>
    <name evidence="7" type="ORF">ACFPU1_17080</name>
</gene>
<sequence length="535" mass="57359">MENRNIPAGSKLIKGALILSAAGLLGKVLSALYRVPYQNLTGDLGYYVYQQIYPFYGAVMVISMYGFPVIISKMMLEDRLHRSKGEEIAAASFILLSLFFLPLCILLWVAAPFLAEWMGDEMLAFPLQIISLSVLTVPFLASVRGYGQGRGNMVPTAVSHLSEQVLRVAVILIFAWVTYISQGTAYQAGTGAALGSVIGSAAGAVVLFFVTFKSHPISFTHLHWPSVFASSRQIGKRLFVNGMLVSLGAMMFIIYQLVDALMVIRMLQGAGLAGEEAMVAKGVFDRGQPLLQFGTLAATAFSLAVIPYISREVSRKNEKEARIFGELAIRVSIILGAAAALGLWVIAESVNVMLFVNGHGTEVLRWLGLTLAVSGAAVTSAAVLQGRDHFYLPAIHLSIGIIVKISLNILLIPAFTTIGAAAATVTGIGVTALLNIIFIYRKGYAVKIQALHVVKGGAALLFMLLCTWILHTCLMTAGEGGRGVHAIAAVCSATGGGGIFLHLLLRWKVISSPESSYLPGMDRLEKILLVKERSA</sequence>
<keyword evidence="2" id="KW-1003">Cell membrane</keyword>
<reference evidence="8" key="1">
    <citation type="journal article" date="2019" name="Int. J. Syst. Evol. Microbiol.">
        <title>The Global Catalogue of Microorganisms (GCM) 10K type strain sequencing project: providing services to taxonomists for standard genome sequencing and annotation.</title>
        <authorList>
            <consortium name="The Broad Institute Genomics Platform"/>
            <consortium name="The Broad Institute Genome Sequencing Center for Infectious Disease"/>
            <person name="Wu L."/>
            <person name="Ma J."/>
        </authorList>
    </citation>
    <scope>NUCLEOTIDE SEQUENCE [LARGE SCALE GENOMIC DNA]</scope>
    <source>
        <strain evidence="8">CECT 7184</strain>
    </source>
</reference>
<feature type="transmembrane region" description="Helical" evidence="6">
    <location>
        <begin position="193"/>
        <end position="212"/>
    </location>
</feature>
<evidence type="ECO:0000313" key="8">
    <source>
        <dbReference type="Proteomes" id="UP001596142"/>
    </source>
</evidence>
<dbReference type="Proteomes" id="UP001596142">
    <property type="component" value="Unassembled WGS sequence"/>
</dbReference>
<comment type="caution">
    <text evidence="7">The sequence shown here is derived from an EMBL/GenBank/DDBJ whole genome shotgun (WGS) entry which is preliminary data.</text>
</comment>
<proteinExistence type="predicted"/>
<feature type="transmembrane region" description="Helical" evidence="6">
    <location>
        <begin position="88"/>
        <end position="111"/>
    </location>
</feature>
<organism evidence="7 8">
    <name type="scientific">Thalassorhabdus alkalitolerans</name>
    <dbReference type="NCBI Taxonomy" id="2282697"/>
    <lineage>
        <taxon>Bacteria</taxon>
        <taxon>Bacillati</taxon>
        <taxon>Bacillota</taxon>
        <taxon>Bacilli</taxon>
        <taxon>Bacillales</taxon>
        <taxon>Bacillaceae</taxon>
        <taxon>Thalassorhabdus</taxon>
    </lineage>
</organism>
<feature type="transmembrane region" description="Helical" evidence="6">
    <location>
        <begin position="391"/>
        <end position="412"/>
    </location>
</feature>
<evidence type="ECO:0000256" key="3">
    <source>
        <dbReference type="ARBA" id="ARBA00022692"/>
    </source>
</evidence>
<keyword evidence="8" id="KW-1185">Reference proteome</keyword>
<feature type="transmembrane region" description="Helical" evidence="6">
    <location>
        <begin position="418"/>
        <end position="440"/>
    </location>
</feature>
<feature type="transmembrane region" description="Helical" evidence="6">
    <location>
        <begin position="452"/>
        <end position="471"/>
    </location>
</feature>
<dbReference type="RefSeq" id="WP_385943175.1">
    <property type="nucleotide sequence ID" value="NZ_JBHSOZ010000017.1"/>
</dbReference>
<dbReference type="PANTHER" id="PTHR30250">
    <property type="entry name" value="PST FAMILY PREDICTED COLANIC ACID TRANSPORTER"/>
    <property type="match status" value="1"/>
</dbReference>
<keyword evidence="4 6" id="KW-1133">Transmembrane helix</keyword>
<evidence type="ECO:0000256" key="5">
    <source>
        <dbReference type="ARBA" id="ARBA00023136"/>
    </source>
</evidence>
<name>A0ABW0YST2_9BACI</name>
<feature type="transmembrane region" description="Helical" evidence="6">
    <location>
        <begin position="290"/>
        <end position="306"/>
    </location>
</feature>
<dbReference type="PIRSF" id="PIRSF038958">
    <property type="entry name" value="PG_synth_SpoVB"/>
    <property type="match status" value="1"/>
</dbReference>
<dbReference type="InterPro" id="IPR002797">
    <property type="entry name" value="Polysacc_synth"/>
</dbReference>
<feature type="transmembrane region" description="Helical" evidence="6">
    <location>
        <begin position="366"/>
        <end position="384"/>
    </location>
</feature>
<dbReference type="InterPro" id="IPR024923">
    <property type="entry name" value="PG_synth_SpoVB"/>
</dbReference>
<feature type="transmembrane region" description="Helical" evidence="6">
    <location>
        <begin position="483"/>
        <end position="505"/>
    </location>
</feature>
<evidence type="ECO:0000256" key="1">
    <source>
        <dbReference type="ARBA" id="ARBA00004651"/>
    </source>
</evidence>
<evidence type="ECO:0000313" key="7">
    <source>
        <dbReference type="EMBL" id="MFC5714461.1"/>
    </source>
</evidence>
<evidence type="ECO:0000256" key="4">
    <source>
        <dbReference type="ARBA" id="ARBA00022989"/>
    </source>
</evidence>
<dbReference type="InterPro" id="IPR050833">
    <property type="entry name" value="Poly_Biosynth_Transport"/>
</dbReference>
<keyword evidence="3 6" id="KW-0812">Transmembrane</keyword>
<feature type="transmembrane region" description="Helical" evidence="6">
    <location>
        <begin position="327"/>
        <end position="346"/>
    </location>
</feature>
<dbReference type="CDD" id="cd13124">
    <property type="entry name" value="MATE_SpoVB_like"/>
    <property type="match status" value="1"/>
</dbReference>
<feature type="transmembrane region" description="Helical" evidence="6">
    <location>
        <begin position="12"/>
        <end position="33"/>
    </location>
</feature>
<keyword evidence="5 6" id="KW-0472">Membrane</keyword>
<dbReference type="Pfam" id="PF01943">
    <property type="entry name" value="Polysacc_synt"/>
    <property type="match status" value="1"/>
</dbReference>
<feature type="transmembrane region" description="Helical" evidence="6">
    <location>
        <begin position="53"/>
        <end position="76"/>
    </location>
</feature>
<evidence type="ECO:0000256" key="2">
    <source>
        <dbReference type="ARBA" id="ARBA00022475"/>
    </source>
</evidence>
<dbReference type="PANTHER" id="PTHR30250:SF29">
    <property type="entry name" value="POLYSACCHARIDE BIOSYNTHESIS PROTEIN C-TERMINAL DOMAIN-CONTAINING PROTEIN"/>
    <property type="match status" value="1"/>
</dbReference>
<evidence type="ECO:0000256" key="6">
    <source>
        <dbReference type="SAM" id="Phobius"/>
    </source>
</evidence>
<feature type="transmembrane region" description="Helical" evidence="6">
    <location>
        <begin position="123"/>
        <end position="143"/>
    </location>
</feature>
<feature type="transmembrane region" description="Helical" evidence="6">
    <location>
        <begin position="164"/>
        <end position="181"/>
    </location>
</feature>
<accession>A0ABW0YST2</accession>
<feature type="transmembrane region" description="Helical" evidence="6">
    <location>
        <begin position="238"/>
        <end position="258"/>
    </location>
</feature>
<protein>
    <submittedName>
        <fullName evidence="7">Oligosaccharide flippase family protein</fullName>
    </submittedName>
</protein>